<evidence type="ECO:0000313" key="3">
    <source>
        <dbReference type="Proteomes" id="UP000534306"/>
    </source>
</evidence>
<dbReference type="Proteomes" id="UP000534306">
    <property type="component" value="Unassembled WGS sequence"/>
</dbReference>
<dbReference type="EMBL" id="JACHKF010000001">
    <property type="protein sequence ID" value="MBB6566586.1"/>
    <property type="molecule type" value="Genomic_DNA"/>
</dbReference>
<dbReference type="InterPro" id="IPR011050">
    <property type="entry name" value="Pectin_lyase_fold/virulence"/>
</dbReference>
<accession>A0A7Y4L1R9</accession>
<dbReference type="Gene3D" id="2.160.20.10">
    <property type="entry name" value="Single-stranded right-handed beta-helix, Pectin lyase-like"/>
    <property type="match status" value="1"/>
</dbReference>
<protein>
    <submittedName>
        <fullName evidence="2">Right-handed parallel beta-helix repeat-containing protein</fullName>
    </submittedName>
</protein>
<dbReference type="Proteomes" id="UP000553957">
    <property type="component" value="Unassembled WGS sequence"/>
</dbReference>
<dbReference type="InterPro" id="IPR012334">
    <property type="entry name" value="Pectin_lyas_fold"/>
</dbReference>
<proteinExistence type="predicted"/>
<dbReference type="RefSeq" id="WP_171675256.1">
    <property type="nucleotide sequence ID" value="NZ_BAAAGT010000004.1"/>
</dbReference>
<reference evidence="1 4" key="2">
    <citation type="submission" date="2020-08" db="EMBL/GenBank/DDBJ databases">
        <title>Sequencing the genomes of 1000 actinobacteria strains.</title>
        <authorList>
            <person name="Klenk H.-P."/>
        </authorList>
    </citation>
    <scope>NUCLEOTIDE SEQUENCE [LARGE SCALE GENOMIC DNA]</scope>
    <source>
        <strain evidence="1 4">DSM 15626</strain>
    </source>
</reference>
<sequence>MSVIDVTDFGSDRTAAVEAALAHARTLDGPKRLVLPPGTHDFYPDHATPHELYLSNTAGADPAVRHKRFAFFVDGIDDLTIDGQGAHLQLHGQLGLFAVLRSSRVTLTNFAFDHTAPRVVDLAVVETGPGYRILQVPADTPYDVDNGLTFRSDRSPYDGTPYWQFTADQLNYQQVFDPEAGLTTRRHPPLFADAVSIDDLGNQRLRVNYPTDAVPSGLGLVYALRETTRDTAAGFIWESTDVTVAGLTARYLHGFGILGQFSTDIVVFGNEFAADRSTGRVTGAFADFVQMSGVKGKISIVGNTFDGAHDDAINIHGTYLPVTAVDGRTLHLRYAHDETAGFPQFYVGDELEIINRASLQPVGAGIVTAVAGPTGRDSNSLTTMSIELATDVPAEVAEQPADYAVENTTYTPEVRIAGNTFRNLATRAVLLTTRGVSVIEDNIFDGIDMESIQVAVDASGWYESGPVRDLVIRRNTFRRPTPRAVVIRIHPENTVVDPATPVHHNIRIEANTFELAAEALVVDAKSTKSLAITNNLITRPGVPEAPLYTYTATTDIAEHNNTYQAR</sequence>
<comment type="caution">
    <text evidence="2">The sequence shown here is derived from an EMBL/GenBank/DDBJ whole genome shotgun (WGS) entry which is preliminary data.</text>
</comment>
<reference evidence="2 3" key="1">
    <citation type="submission" date="2020-05" db="EMBL/GenBank/DDBJ databases">
        <title>Genome sequence of Kribbella sandramycini ATCC 39419.</title>
        <authorList>
            <person name="Maclea K.S."/>
            <person name="Fair J.L."/>
        </authorList>
    </citation>
    <scope>NUCLEOTIDE SEQUENCE [LARGE SCALE GENOMIC DNA]</scope>
    <source>
        <strain evidence="2 3">ATCC 39419</strain>
    </source>
</reference>
<dbReference type="AlphaFoldDB" id="A0A7Y4L1R9"/>
<organism evidence="2 3">
    <name type="scientific">Kribbella sandramycini</name>
    <dbReference type="NCBI Taxonomy" id="60450"/>
    <lineage>
        <taxon>Bacteria</taxon>
        <taxon>Bacillati</taxon>
        <taxon>Actinomycetota</taxon>
        <taxon>Actinomycetes</taxon>
        <taxon>Propionibacteriales</taxon>
        <taxon>Kribbellaceae</taxon>
        <taxon>Kribbella</taxon>
    </lineage>
</organism>
<evidence type="ECO:0000313" key="4">
    <source>
        <dbReference type="Proteomes" id="UP000553957"/>
    </source>
</evidence>
<keyword evidence="3" id="KW-1185">Reference proteome</keyword>
<dbReference type="SUPFAM" id="SSF51126">
    <property type="entry name" value="Pectin lyase-like"/>
    <property type="match status" value="1"/>
</dbReference>
<evidence type="ECO:0000313" key="2">
    <source>
        <dbReference type="EMBL" id="NOL42759.1"/>
    </source>
</evidence>
<evidence type="ECO:0000313" key="1">
    <source>
        <dbReference type="EMBL" id="MBB6566586.1"/>
    </source>
</evidence>
<gene>
    <name evidence="1" type="ORF">HNR71_002223</name>
    <name evidence="2" type="ORF">HPO96_21160</name>
</gene>
<dbReference type="EMBL" id="JABJRC010000005">
    <property type="protein sequence ID" value="NOL42759.1"/>
    <property type="molecule type" value="Genomic_DNA"/>
</dbReference>
<name>A0A7Y4L1R9_9ACTN</name>